<name>A0A0E9SCS1_ANGAN</name>
<dbReference type="AlphaFoldDB" id="A0A0E9SCS1"/>
<keyword evidence="1" id="KW-1133">Transmembrane helix</keyword>
<sequence>MHSILSSLQPSWDNYWDSHGKLVVFSVLIIFVFQYND</sequence>
<protein>
    <submittedName>
        <fullName evidence="2">Uncharacterized protein</fullName>
    </submittedName>
</protein>
<reference evidence="2" key="1">
    <citation type="submission" date="2014-11" db="EMBL/GenBank/DDBJ databases">
        <authorList>
            <person name="Amaro Gonzalez C."/>
        </authorList>
    </citation>
    <scope>NUCLEOTIDE SEQUENCE</scope>
</reference>
<dbReference type="EMBL" id="GBXM01070289">
    <property type="protein sequence ID" value="JAH38288.1"/>
    <property type="molecule type" value="Transcribed_RNA"/>
</dbReference>
<keyword evidence="1" id="KW-0472">Membrane</keyword>
<accession>A0A0E9SCS1</accession>
<reference evidence="2" key="2">
    <citation type="journal article" date="2015" name="Fish Shellfish Immunol.">
        <title>Early steps in the European eel (Anguilla anguilla)-Vibrio vulnificus interaction in the gills: Role of the RtxA13 toxin.</title>
        <authorList>
            <person name="Callol A."/>
            <person name="Pajuelo D."/>
            <person name="Ebbesson L."/>
            <person name="Teles M."/>
            <person name="MacKenzie S."/>
            <person name="Amaro C."/>
        </authorList>
    </citation>
    <scope>NUCLEOTIDE SEQUENCE</scope>
</reference>
<feature type="transmembrane region" description="Helical" evidence="1">
    <location>
        <begin position="20"/>
        <end position="36"/>
    </location>
</feature>
<keyword evidence="1" id="KW-0812">Transmembrane</keyword>
<organism evidence="2">
    <name type="scientific">Anguilla anguilla</name>
    <name type="common">European freshwater eel</name>
    <name type="synonym">Muraena anguilla</name>
    <dbReference type="NCBI Taxonomy" id="7936"/>
    <lineage>
        <taxon>Eukaryota</taxon>
        <taxon>Metazoa</taxon>
        <taxon>Chordata</taxon>
        <taxon>Craniata</taxon>
        <taxon>Vertebrata</taxon>
        <taxon>Euteleostomi</taxon>
        <taxon>Actinopterygii</taxon>
        <taxon>Neopterygii</taxon>
        <taxon>Teleostei</taxon>
        <taxon>Anguilliformes</taxon>
        <taxon>Anguillidae</taxon>
        <taxon>Anguilla</taxon>
    </lineage>
</organism>
<evidence type="ECO:0000313" key="2">
    <source>
        <dbReference type="EMBL" id="JAH38288.1"/>
    </source>
</evidence>
<evidence type="ECO:0000256" key="1">
    <source>
        <dbReference type="SAM" id="Phobius"/>
    </source>
</evidence>
<proteinExistence type="predicted"/>